<evidence type="ECO:0000313" key="2">
    <source>
        <dbReference type="EMBL" id="PRY57475.1"/>
    </source>
</evidence>
<accession>A0A2T0UHS0</accession>
<dbReference type="Proteomes" id="UP000238176">
    <property type="component" value="Unassembled WGS sequence"/>
</dbReference>
<comment type="caution">
    <text evidence="2">The sequence shown here is derived from an EMBL/GenBank/DDBJ whole genome shotgun (WGS) entry which is preliminary data.</text>
</comment>
<keyword evidence="1" id="KW-1133">Transmembrane helix</keyword>
<proteinExistence type="predicted"/>
<dbReference type="RefSeq" id="WP_106365454.1">
    <property type="nucleotide sequence ID" value="NZ_PVTJ01000007.1"/>
</dbReference>
<evidence type="ECO:0000256" key="1">
    <source>
        <dbReference type="SAM" id="Phobius"/>
    </source>
</evidence>
<organism evidence="2 3">
    <name type="scientific">Glycomyces artemisiae</name>
    <dbReference type="NCBI Taxonomy" id="1076443"/>
    <lineage>
        <taxon>Bacteria</taxon>
        <taxon>Bacillati</taxon>
        <taxon>Actinomycetota</taxon>
        <taxon>Actinomycetes</taxon>
        <taxon>Glycomycetales</taxon>
        <taxon>Glycomycetaceae</taxon>
        <taxon>Glycomyces</taxon>
    </lineage>
</organism>
<gene>
    <name evidence="2" type="ORF">B0I28_107324</name>
</gene>
<keyword evidence="1" id="KW-0812">Transmembrane</keyword>
<sequence>MFNRGQAPQGRSGRRRFAIPDTPLVSAVTAAVTLALAVVLFLTAMPGEERVLYYDGERVSPSALCETPAPDGGTEMGACAELGEWETRETGWGVVRLVIAGVLAAGAAVVIAGIPKQVAERRREELAALERLTDEDFPRT</sequence>
<keyword evidence="1" id="KW-0472">Membrane</keyword>
<reference evidence="2 3" key="1">
    <citation type="submission" date="2018-03" db="EMBL/GenBank/DDBJ databases">
        <title>Genomic Encyclopedia of Type Strains, Phase III (KMG-III): the genomes of soil and plant-associated and newly described type strains.</title>
        <authorList>
            <person name="Whitman W."/>
        </authorList>
    </citation>
    <scope>NUCLEOTIDE SEQUENCE [LARGE SCALE GENOMIC DNA]</scope>
    <source>
        <strain evidence="2 3">CGMCC 4.7067</strain>
    </source>
</reference>
<feature type="transmembrane region" description="Helical" evidence="1">
    <location>
        <begin position="24"/>
        <end position="45"/>
    </location>
</feature>
<dbReference type="EMBL" id="PVTJ01000007">
    <property type="protein sequence ID" value="PRY57475.1"/>
    <property type="molecule type" value="Genomic_DNA"/>
</dbReference>
<feature type="transmembrane region" description="Helical" evidence="1">
    <location>
        <begin position="94"/>
        <end position="114"/>
    </location>
</feature>
<protein>
    <submittedName>
        <fullName evidence="2">Uncharacterized protein</fullName>
    </submittedName>
</protein>
<keyword evidence="3" id="KW-1185">Reference proteome</keyword>
<dbReference type="AlphaFoldDB" id="A0A2T0UHS0"/>
<evidence type="ECO:0000313" key="3">
    <source>
        <dbReference type="Proteomes" id="UP000238176"/>
    </source>
</evidence>
<name>A0A2T0UHS0_9ACTN</name>
<dbReference type="OrthoDB" id="5197870at2"/>